<comment type="caution">
    <text evidence="5">The sequence shown here is derived from an EMBL/GenBank/DDBJ whole genome shotgun (WGS) entry which is preliminary data.</text>
</comment>
<dbReference type="GeneID" id="9836903"/>
<dbReference type="SUPFAM" id="SSF110324">
    <property type="entry name" value="Ribosomal L27 protein-like"/>
    <property type="match status" value="1"/>
</dbReference>
<keyword evidence="2 5" id="KW-0689">Ribosomal protein</keyword>
<dbReference type="InterPro" id="IPR001684">
    <property type="entry name" value="Ribosomal_bL27"/>
</dbReference>
<dbReference type="GO" id="GO:0022625">
    <property type="term" value="C:cytosolic large ribosomal subunit"/>
    <property type="evidence" value="ECO:0007669"/>
    <property type="project" value="TreeGrafter"/>
</dbReference>
<evidence type="ECO:0000256" key="2">
    <source>
        <dbReference type="ARBA" id="ARBA00022980"/>
    </source>
</evidence>
<name>A0A090M934_OSTTA</name>
<evidence type="ECO:0000313" key="5">
    <source>
        <dbReference type="EMBL" id="CEF98649.1"/>
    </source>
</evidence>
<accession>A0A090M934</accession>
<sequence>MFASLSSKISTTALRVVPNVAGERKRRAAVIECAHKKGTGSTKNGRDSNPQYLGVKKYGEEKVTVGSIIVRQVGNKFHAGDGVGTGKDFTLFALRDGEVHFKVGANKKKYVTVVDAVDRSGRADGQPTRKDKRHAMYTPRAVQRAAAEEGMSGVEKVSEAR</sequence>
<evidence type="ECO:0000313" key="6">
    <source>
        <dbReference type="Proteomes" id="UP000009170"/>
    </source>
</evidence>
<comment type="similarity">
    <text evidence="1">Belongs to the bacterial ribosomal protein bL27 family.</text>
</comment>
<dbReference type="GO" id="GO:0006412">
    <property type="term" value="P:translation"/>
    <property type="evidence" value="ECO:0007669"/>
    <property type="project" value="InterPro"/>
</dbReference>
<dbReference type="FunFam" id="2.40.50.100:FF:000060">
    <property type="entry name" value="Apicoplast ribosomal protein L27"/>
    <property type="match status" value="1"/>
</dbReference>
<dbReference type="AlphaFoldDB" id="A0A090M934"/>
<feature type="region of interest" description="Disordered" evidence="4">
    <location>
        <begin position="120"/>
        <end position="161"/>
    </location>
</feature>
<reference evidence="6" key="1">
    <citation type="journal article" date="2006" name="Proc. Natl. Acad. Sci. U.S.A.">
        <title>Genome analysis of the smallest free-living eukaryote Ostreococcus tauri unveils many unique features.</title>
        <authorList>
            <person name="Derelle E."/>
            <person name="Ferraz C."/>
            <person name="Rombauts S."/>
            <person name="Rouze P."/>
            <person name="Worden A.Z."/>
            <person name="Robbens S."/>
            <person name="Partensky F."/>
            <person name="Degroeve S."/>
            <person name="Echeynie S."/>
            <person name="Cooke R."/>
            <person name="Saeys Y."/>
            <person name="Wuyts J."/>
            <person name="Jabbari K."/>
            <person name="Bowler C."/>
            <person name="Panaud O."/>
            <person name="Piegu B."/>
            <person name="Ball S.G."/>
            <person name="Ral J.-P."/>
            <person name="Bouget F.-Y."/>
            <person name="Piganeau G."/>
            <person name="De Baets B."/>
            <person name="Picard A."/>
            <person name="Delseny M."/>
            <person name="Demaille J."/>
            <person name="Van de Peer Y."/>
            <person name="Moreau H."/>
        </authorList>
    </citation>
    <scope>NUCLEOTIDE SEQUENCE [LARGE SCALE GENOMIC DNA]</scope>
    <source>
        <strain evidence="6">OTTH 0595 / CCAP 157/2 / RCC745</strain>
    </source>
</reference>
<dbReference type="RefSeq" id="XP_022839394.1">
    <property type="nucleotide sequence ID" value="XM_022983762.1"/>
</dbReference>
<gene>
    <name evidence="5" type="ORF">OT_ostta07g01530</name>
</gene>
<dbReference type="PANTHER" id="PTHR15893">
    <property type="entry name" value="RIBOSOMAL PROTEIN L27"/>
    <property type="match status" value="1"/>
</dbReference>
<evidence type="ECO:0000256" key="1">
    <source>
        <dbReference type="ARBA" id="ARBA00010797"/>
    </source>
</evidence>
<organism evidence="5 6">
    <name type="scientific">Ostreococcus tauri</name>
    <name type="common">Marine green alga</name>
    <dbReference type="NCBI Taxonomy" id="70448"/>
    <lineage>
        <taxon>Eukaryota</taxon>
        <taxon>Viridiplantae</taxon>
        <taxon>Chlorophyta</taxon>
        <taxon>Mamiellophyceae</taxon>
        <taxon>Mamiellales</taxon>
        <taxon>Bathycoccaceae</taxon>
        <taxon>Ostreococcus</taxon>
    </lineage>
</organism>
<protein>
    <submittedName>
        <fullName evidence="5">Ribosomal protein L27</fullName>
    </submittedName>
</protein>
<keyword evidence="6" id="KW-1185">Reference proteome</keyword>
<dbReference type="NCBIfam" id="TIGR00062">
    <property type="entry name" value="L27"/>
    <property type="match status" value="1"/>
</dbReference>
<dbReference type="InParanoid" id="A0A090M934"/>
<proteinExistence type="inferred from homology"/>
<evidence type="ECO:0000256" key="4">
    <source>
        <dbReference type="SAM" id="MobiDB-lite"/>
    </source>
</evidence>
<dbReference type="GO" id="GO:0003735">
    <property type="term" value="F:structural constituent of ribosome"/>
    <property type="evidence" value="ECO:0007669"/>
    <property type="project" value="InterPro"/>
</dbReference>
<dbReference type="PRINTS" id="PR00063">
    <property type="entry name" value="RIBOSOMALL27"/>
</dbReference>
<dbReference type="Proteomes" id="UP000009170">
    <property type="component" value="Unassembled WGS sequence"/>
</dbReference>
<dbReference type="Gene3D" id="2.40.50.100">
    <property type="match status" value="1"/>
</dbReference>
<dbReference type="STRING" id="70448.A0A090M934"/>
<dbReference type="KEGG" id="ota:OT_ostta07g01530"/>
<dbReference type="PANTHER" id="PTHR15893:SF0">
    <property type="entry name" value="LARGE RIBOSOMAL SUBUNIT PROTEIN BL27M"/>
    <property type="match status" value="1"/>
</dbReference>
<reference evidence="5 6" key="2">
    <citation type="journal article" date="2014" name="BMC Genomics">
        <title>An improved genome of the model marine alga Ostreococcus tauri unfolds by assessing Illumina de novo assemblies.</title>
        <authorList>
            <person name="Blanc-Mathieu R."/>
            <person name="Verhelst B."/>
            <person name="Derelle E."/>
            <person name="Rombauts S."/>
            <person name="Bouget F.Y."/>
            <person name="Carre I."/>
            <person name="Chateau A."/>
            <person name="Eyre-Walker A."/>
            <person name="Grimsley N."/>
            <person name="Moreau H."/>
            <person name="Piegu B."/>
            <person name="Rivals E."/>
            <person name="Schackwitz W."/>
            <person name="Van de Peer Y."/>
            <person name="Piganeau G."/>
        </authorList>
    </citation>
    <scope>NUCLEOTIDE SEQUENCE [LARGE SCALE GENOMIC DNA]</scope>
    <source>
        <strain evidence="6">OTTH 0595 / CCAP 157/2 / RCC745</strain>
    </source>
</reference>
<dbReference type="EMBL" id="CAID01000007">
    <property type="protein sequence ID" value="CEF98649.1"/>
    <property type="molecule type" value="Genomic_DNA"/>
</dbReference>
<evidence type="ECO:0000256" key="3">
    <source>
        <dbReference type="ARBA" id="ARBA00023274"/>
    </source>
</evidence>
<dbReference type="Pfam" id="PF01016">
    <property type="entry name" value="Ribosomal_L27"/>
    <property type="match status" value="1"/>
</dbReference>
<keyword evidence="3" id="KW-0687">Ribonucleoprotein</keyword>
<dbReference type="OrthoDB" id="496407at2759"/>